<dbReference type="RefSeq" id="WP_172247122.1">
    <property type="nucleotide sequence ID" value="NZ_BMDD01000001.1"/>
</dbReference>
<evidence type="ECO:0000256" key="1">
    <source>
        <dbReference type="SAM" id="Phobius"/>
    </source>
</evidence>
<keyword evidence="1" id="KW-1133">Transmembrane helix</keyword>
<evidence type="ECO:0000313" key="3">
    <source>
        <dbReference type="Proteomes" id="UP000605427"/>
    </source>
</evidence>
<keyword evidence="1" id="KW-0472">Membrane</keyword>
<feature type="transmembrane region" description="Helical" evidence="1">
    <location>
        <begin position="37"/>
        <end position="58"/>
    </location>
</feature>
<gene>
    <name evidence="2" type="ORF">GCM10007362_14370</name>
</gene>
<evidence type="ECO:0000313" key="2">
    <source>
        <dbReference type="EMBL" id="GGH74359.1"/>
    </source>
</evidence>
<keyword evidence="1" id="KW-0812">Transmembrane</keyword>
<protein>
    <submittedName>
        <fullName evidence="2">Uncharacterized protein</fullName>
    </submittedName>
</protein>
<proteinExistence type="predicted"/>
<dbReference type="EMBL" id="BMDD01000001">
    <property type="protein sequence ID" value="GGH74359.1"/>
    <property type="molecule type" value="Genomic_DNA"/>
</dbReference>
<sequence>MYEIFALTVLLIVASLGFGFMSFFIKSVNPNAEKDHRNWASLFFAVLVFLMFGFFLLMSMGM</sequence>
<dbReference type="Proteomes" id="UP000605427">
    <property type="component" value="Unassembled WGS sequence"/>
</dbReference>
<feature type="transmembrane region" description="Helical" evidence="1">
    <location>
        <begin position="6"/>
        <end position="25"/>
    </location>
</feature>
<accession>A0ABQ1ZS88</accession>
<organism evidence="2 3">
    <name type="scientific">Saccharibacillus endophyticus</name>
    <dbReference type="NCBI Taxonomy" id="2060666"/>
    <lineage>
        <taxon>Bacteria</taxon>
        <taxon>Bacillati</taxon>
        <taxon>Bacillota</taxon>
        <taxon>Bacilli</taxon>
        <taxon>Bacillales</taxon>
        <taxon>Paenibacillaceae</taxon>
        <taxon>Saccharibacillus</taxon>
    </lineage>
</organism>
<name>A0ABQ1ZS88_9BACL</name>
<keyword evidence="3" id="KW-1185">Reference proteome</keyword>
<reference evidence="3" key="1">
    <citation type="journal article" date="2019" name="Int. J. Syst. Evol. Microbiol.">
        <title>The Global Catalogue of Microorganisms (GCM) 10K type strain sequencing project: providing services to taxonomists for standard genome sequencing and annotation.</title>
        <authorList>
            <consortium name="The Broad Institute Genomics Platform"/>
            <consortium name="The Broad Institute Genome Sequencing Center for Infectious Disease"/>
            <person name="Wu L."/>
            <person name="Ma J."/>
        </authorList>
    </citation>
    <scope>NUCLEOTIDE SEQUENCE [LARGE SCALE GENOMIC DNA]</scope>
    <source>
        <strain evidence="3">CCM 8702</strain>
    </source>
</reference>
<comment type="caution">
    <text evidence="2">The sequence shown here is derived from an EMBL/GenBank/DDBJ whole genome shotgun (WGS) entry which is preliminary data.</text>
</comment>